<evidence type="ECO:0000256" key="3">
    <source>
        <dbReference type="ARBA" id="ARBA00022801"/>
    </source>
</evidence>
<evidence type="ECO:0000256" key="1">
    <source>
        <dbReference type="ARBA" id="ARBA00022722"/>
    </source>
</evidence>
<dbReference type="GO" id="GO:0016787">
    <property type="term" value="F:hydrolase activity"/>
    <property type="evidence" value="ECO:0007669"/>
    <property type="project" value="UniProtKB-KW"/>
</dbReference>
<gene>
    <name evidence="5" type="ORF">H0A62_12990</name>
</gene>
<dbReference type="Pfam" id="PF00565">
    <property type="entry name" value="SNase"/>
    <property type="match status" value="1"/>
</dbReference>
<dbReference type="Gene3D" id="2.40.50.90">
    <property type="match status" value="1"/>
</dbReference>
<keyword evidence="3" id="KW-0378">Hydrolase</keyword>
<reference evidence="5 6" key="1">
    <citation type="submission" date="2020-07" db="EMBL/GenBank/DDBJ databases">
        <title>Taxonomic revisions and descriptions of new bacterial species based on genomic comparisons in the high-G+C-content subgroup of the family Alcaligenaceae.</title>
        <authorList>
            <person name="Szabo A."/>
            <person name="Felfoldi T."/>
        </authorList>
    </citation>
    <scope>NUCLEOTIDE SEQUENCE [LARGE SCALE GENOMIC DNA]</scope>
    <source>
        <strain evidence="5 6">DSM 25667</strain>
    </source>
</reference>
<proteinExistence type="predicted"/>
<keyword evidence="1" id="KW-0540">Nuclease</keyword>
<keyword evidence="2" id="KW-0255">Endonuclease</keyword>
<evidence type="ECO:0000313" key="5">
    <source>
        <dbReference type="EMBL" id="NYT86521.1"/>
    </source>
</evidence>
<dbReference type="PANTHER" id="PTHR12302">
    <property type="entry name" value="EBNA2 BINDING PROTEIN P100"/>
    <property type="match status" value="1"/>
</dbReference>
<dbReference type="InterPro" id="IPR016071">
    <property type="entry name" value="Staphylococal_nuclease_OB-fold"/>
</dbReference>
<dbReference type="AlphaFoldDB" id="A0A853GW12"/>
<dbReference type="InterPro" id="IPR035437">
    <property type="entry name" value="SNase_OB-fold_sf"/>
</dbReference>
<dbReference type="Proteomes" id="UP000554144">
    <property type="component" value="Unassembled WGS sequence"/>
</dbReference>
<dbReference type="PANTHER" id="PTHR12302:SF3">
    <property type="entry name" value="SERINE_THREONINE-PROTEIN KINASE 31"/>
    <property type="match status" value="1"/>
</dbReference>
<sequence>MGRRWAQLLLAAVALVLAALGWLPNPGSNTQVQASAAAEDGASFKLTGRVVRVADGDTFTMLINGKQERIRMSSIDAPEVTKDRERPGQPMAQASRDALTRLISGKTISVQCFEQDRYERNICDVPLDDGMTANQKQVQAGMAWANMEKRGKFMRDSKLPDLEQQARGKRLGIWQEGKPVQPWVWRYQCWQKQQC</sequence>
<dbReference type="EMBL" id="JACCEV010000003">
    <property type="protein sequence ID" value="NYT86521.1"/>
    <property type="molecule type" value="Genomic_DNA"/>
</dbReference>
<dbReference type="SUPFAM" id="SSF50199">
    <property type="entry name" value="Staphylococcal nuclease"/>
    <property type="match status" value="1"/>
</dbReference>
<accession>A0A853GW12</accession>
<dbReference type="SMART" id="SM00318">
    <property type="entry name" value="SNc"/>
    <property type="match status" value="1"/>
</dbReference>
<comment type="caution">
    <text evidence="5">The sequence shown here is derived from an EMBL/GenBank/DDBJ whole genome shotgun (WGS) entry which is preliminary data.</text>
</comment>
<dbReference type="GO" id="GO:0004519">
    <property type="term" value="F:endonuclease activity"/>
    <property type="evidence" value="ECO:0007669"/>
    <property type="project" value="UniProtKB-KW"/>
</dbReference>
<organism evidence="5 6">
    <name type="scientific">Pollutimonas harenae</name>
    <dbReference type="NCBI Taxonomy" id="657015"/>
    <lineage>
        <taxon>Bacteria</taxon>
        <taxon>Pseudomonadati</taxon>
        <taxon>Pseudomonadota</taxon>
        <taxon>Betaproteobacteria</taxon>
        <taxon>Burkholderiales</taxon>
        <taxon>Alcaligenaceae</taxon>
        <taxon>Pollutimonas</taxon>
    </lineage>
</organism>
<evidence type="ECO:0000256" key="2">
    <source>
        <dbReference type="ARBA" id="ARBA00022759"/>
    </source>
</evidence>
<dbReference type="PROSITE" id="PS50830">
    <property type="entry name" value="TNASE_3"/>
    <property type="match status" value="1"/>
</dbReference>
<dbReference type="OrthoDB" id="9805504at2"/>
<name>A0A853GW12_9BURK</name>
<evidence type="ECO:0000259" key="4">
    <source>
        <dbReference type="PROSITE" id="PS50830"/>
    </source>
</evidence>
<evidence type="ECO:0000313" key="6">
    <source>
        <dbReference type="Proteomes" id="UP000554144"/>
    </source>
</evidence>
<protein>
    <submittedName>
        <fullName evidence="5">Thermonuclease family protein</fullName>
    </submittedName>
</protein>
<keyword evidence="6" id="KW-1185">Reference proteome</keyword>
<feature type="domain" description="TNase-like" evidence="4">
    <location>
        <begin position="44"/>
        <end position="176"/>
    </location>
</feature>